<feature type="transmembrane region" description="Helical" evidence="9">
    <location>
        <begin position="66"/>
        <end position="88"/>
    </location>
</feature>
<dbReference type="EMBL" id="JACEFO010001716">
    <property type="protein sequence ID" value="KAF8717564.1"/>
    <property type="molecule type" value="Genomic_DNA"/>
</dbReference>
<feature type="transmembrane region" description="Helical" evidence="9">
    <location>
        <begin position="139"/>
        <end position="159"/>
    </location>
</feature>
<dbReference type="Pfam" id="PF14368">
    <property type="entry name" value="LTP_2"/>
    <property type="match status" value="1"/>
</dbReference>
<evidence type="ECO:0000259" key="10">
    <source>
        <dbReference type="SMART" id="SM00499"/>
    </source>
</evidence>
<dbReference type="FunFam" id="1.10.110.10:FF:000001">
    <property type="entry name" value="Bifunctional inhibitor/lipid-transfer protein/seed storage 2S albumin superfamily protein"/>
    <property type="match status" value="1"/>
</dbReference>
<keyword evidence="4" id="KW-0732">Signal</keyword>
<keyword evidence="7" id="KW-0449">Lipoprotein</keyword>
<evidence type="ECO:0000256" key="6">
    <source>
        <dbReference type="ARBA" id="ARBA00023180"/>
    </source>
</evidence>
<feature type="region of interest" description="Disordered" evidence="8">
    <location>
        <begin position="308"/>
        <end position="336"/>
    </location>
</feature>
<keyword evidence="3" id="KW-0336">GPI-anchor</keyword>
<name>A0A835BZ81_9POAL</name>
<keyword evidence="12" id="KW-1185">Reference proteome</keyword>
<evidence type="ECO:0000256" key="4">
    <source>
        <dbReference type="ARBA" id="ARBA00022729"/>
    </source>
</evidence>
<dbReference type="GO" id="GO:0006869">
    <property type="term" value="P:lipid transport"/>
    <property type="evidence" value="ECO:0007669"/>
    <property type="project" value="InterPro"/>
</dbReference>
<proteinExistence type="inferred from homology"/>
<dbReference type="PANTHER" id="PTHR33044">
    <property type="entry name" value="BIFUNCTIONAL INHIBITOR/LIPID-TRANSFER PROTEIN/SEED STORAGE 2S ALBUMIN SUPERFAMILY PROTEIN-RELATED"/>
    <property type="match status" value="1"/>
</dbReference>
<accession>A0A835BZ81</accession>
<dbReference type="SMART" id="SM00499">
    <property type="entry name" value="AAI"/>
    <property type="match status" value="1"/>
</dbReference>
<evidence type="ECO:0000313" key="11">
    <source>
        <dbReference type="EMBL" id="KAF8717564.1"/>
    </source>
</evidence>
<comment type="similarity">
    <text evidence="2">Belongs to the plant LTP family.</text>
</comment>
<evidence type="ECO:0000256" key="5">
    <source>
        <dbReference type="ARBA" id="ARBA00023157"/>
    </source>
</evidence>
<dbReference type="PRINTS" id="PR00382">
    <property type="entry name" value="LIPIDTRNSFER"/>
</dbReference>
<dbReference type="GO" id="GO:0098552">
    <property type="term" value="C:side of membrane"/>
    <property type="evidence" value="ECO:0007669"/>
    <property type="project" value="UniProtKB-KW"/>
</dbReference>
<comment type="caution">
    <text evidence="11">The sequence shown here is derived from an EMBL/GenBank/DDBJ whole genome shotgun (WGS) entry which is preliminary data.</text>
</comment>
<dbReference type="InterPro" id="IPR043325">
    <property type="entry name" value="LTSS"/>
</dbReference>
<dbReference type="Proteomes" id="UP000636709">
    <property type="component" value="Unassembled WGS sequence"/>
</dbReference>
<dbReference type="Gene3D" id="1.10.110.10">
    <property type="entry name" value="Plant lipid-transfer and hydrophobic proteins"/>
    <property type="match status" value="1"/>
</dbReference>
<dbReference type="CDD" id="cd00010">
    <property type="entry name" value="AAI_LTSS"/>
    <property type="match status" value="1"/>
</dbReference>
<evidence type="ECO:0000256" key="7">
    <source>
        <dbReference type="ARBA" id="ARBA00023288"/>
    </source>
</evidence>
<dbReference type="GO" id="GO:0008289">
    <property type="term" value="F:lipid binding"/>
    <property type="evidence" value="ECO:0007669"/>
    <property type="project" value="InterPro"/>
</dbReference>
<feature type="domain" description="Bifunctional inhibitor/plant lipid transfer protein/seed storage helical" evidence="10">
    <location>
        <begin position="169"/>
        <end position="247"/>
    </location>
</feature>
<dbReference type="InterPro" id="IPR000528">
    <property type="entry name" value="Plant_nsLTP"/>
</dbReference>
<dbReference type="InterPro" id="IPR036312">
    <property type="entry name" value="Bifun_inhib/LTP/seed_sf"/>
</dbReference>
<dbReference type="SUPFAM" id="SSF47699">
    <property type="entry name" value="Bifunctional inhibitor/lipid-transfer protein/seed storage 2S albumin"/>
    <property type="match status" value="1"/>
</dbReference>
<evidence type="ECO:0000313" key="12">
    <source>
        <dbReference type="Proteomes" id="UP000636709"/>
    </source>
</evidence>
<gene>
    <name evidence="11" type="ORF">HU200_025774</name>
</gene>
<keyword evidence="9" id="KW-1133">Transmembrane helix</keyword>
<evidence type="ECO:0000256" key="1">
    <source>
        <dbReference type="ARBA" id="ARBA00004609"/>
    </source>
</evidence>
<keyword evidence="6" id="KW-0325">Glycoprotein</keyword>
<keyword evidence="9" id="KW-0812">Transmembrane</keyword>
<evidence type="ECO:0000256" key="3">
    <source>
        <dbReference type="ARBA" id="ARBA00022622"/>
    </source>
</evidence>
<evidence type="ECO:0000256" key="9">
    <source>
        <dbReference type="SAM" id="Phobius"/>
    </source>
</evidence>
<dbReference type="InterPro" id="IPR016140">
    <property type="entry name" value="Bifunc_inhib/LTP/seed_store"/>
</dbReference>
<keyword evidence="5" id="KW-1015">Disulfide bond</keyword>
<dbReference type="OrthoDB" id="1938537at2759"/>
<organism evidence="11 12">
    <name type="scientific">Digitaria exilis</name>
    <dbReference type="NCBI Taxonomy" id="1010633"/>
    <lineage>
        <taxon>Eukaryota</taxon>
        <taxon>Viridiplantae</taxon>
        <taxon>Streptophyta</taxon>
        <taxon>Embryophyta</taxon>
        <taxon>Tracheophyta</taxon>
        <taxon>Spermatophyta</taxon>
        <taxon>Magnoliopsida</taxon>
        <taxon>Liliopsida</taxon>
        <taxon>Poales</taxon>
        <taxon>Poaceae</taxon>
        <taxon>PACMAD clade</taxon>
        <taxon>Panicoideae</taxon>
        <taxon>Panicodae</taxon>
        <taxon>Paniceae</taxon>
        <taxon>Anthephorinae</taxon>
        <taxon>Digitaria</taxon>
    </lineage>
</organism>
<sequence>MNVMTDEEENVGKWLTAARNVLVAAVWDELQKLLGAAVQCQCSTTPLLPVIIGQLICVVTAPVRHIYHALFVSPAAAVLLLVAVALGLTLGVGSRARHVAAAPALSCSPRPRPTSYNSPFTSPSRPEAAFKKREKRKKAMAAFGWAAVVVVAMAATVAGGDMNADKTECADQLVGLAPCLQYVQGQARAPPPDCCGGLRQVLGKSPKCLCVLVKDKDDPNLGIKINATLALALPSACGATRANASHCARTLSRRFSALLPWPCILRRARAETDDAMPENARSHRPNVCTGARRVRRRLFHAAVFSPGADKGSTAAPAKDNSTATTDSRGLQAANGGGVSSSSTAGAALAALLVGYLLLLVPEMAPSSF</sequence>
<evidence type="ECO:0000256" key="2">
    <source>
        <dbReference type="ARBA" id="ARBA00009748"/>
    </source>
</evidence>
<evidence type="ECO:0000256" key="8">
    <source>
        <dbReference type="SAM" id="MobiDB-lite"/>
    </source>
</evidence>
<protein>
    <recommendedName>
        <fullName evidence="10">Bifunctional inhibitor/plant lipid transfer protein/seed storage helical domain-containing protein</fullName>
    </recommendedName>
</protein>
<dbReference type="AlphaFoldDB" id="A0A835BZ81"/>
<feature type="compositionally biased region" description="Polar residues" evidence="8">
    <location>
        <begin position="319"/>
        <end position="328"/>
    </location>
</feature>
<dbReference type="GO" id="GO:0005886">
    <property type="term" value="C:plasma membrane"/>
    <property type="evidence" value="ECO:0007669"/>
    <property type="project" value="UniProtKB-SubCell"/>
</dbReference>
<keyword evidence="9" id="KW-0472">Membrane</keyword>
<reference evidence="11" key="1">
    <citation type="submission" date="2020-07" db="EMBL/GenBank/DDBJ databases">
        <title>Genome sequence and genetic diversity analysis of an under-domesticated orphan crop, white fonio (Digitaria exilis).</title>
        <authorList>
            <person name="Bennetzen J.L."/>
            <person name="Chen S."/>
            <person name="Ma X."/>
            <person name="Wang X."/>
            <person name="Yssel A.E.J."/>
            <person name="Chaluvadi S.R."/>
            <person name="Johnson M."/>
            <person name="Gangashetty P."/>
            <person name="Hamidou F."/>
            <person name="Sanogo M.D."/>
            <person name="Zwaenepoel A."/>
            <person name="Wallace J."/>
            <person name="Van De Peer Y."/>
            <person name="Van Deynze A."/>
        </authorList>
    </citation>
    <scope>NUCLEOTIDE SEQUENCE</scope>
    <source>
        <tissue evidence="11">Leaves</tissue>
    </source>
</reference>
<comment type="subcellular location">
    <subcellularLocation>
        <location evidence="1">Cell membrane</location>
        <topology evidence="1">Lipid-anchor</topology>
        <topology evidence="1">GPI-anchor</topology>
    </subcellularLocation>
</comment>